<proteinExistence type="predicted"/>
<evidence type="ECO:0008006" key="3">
    <source>
        <dbReference type="Google" id="ProtNLM"/>
    </source>
</evidence>
<reference evidence="2" key="1">
    <citation type="journal article" date="2019" name="Int. J. Syst. Evol. Microbiol.">
        <title>The Global Catalogue of Microorganisms (GCM) 10K type strain sequencing project: providing services to taxonomists for standard genome sequencing and annotation.</title>
        <authorList>
            <consortium name="The Broad Institute Genomics Platform"/>
            <consortium name="The Broad Institute Genome Sequencing Center for Infectious Disease"/>
            <person name="Wu L."/>
            <person name="Ma J."/>
        </authorList>
    </citation>
    <scope>NUCLEOTIDE SEQUENCE [LARGE SCALE GENOMIC DNA]</scope>
    <source>
        <strain evidence="2">CECT 9128</strain>
    </source>
</reference>
<accession>A0ABV8H5I6</accession>
<name>A0ABV8H5I6_9FLAO</name>
<sequence>MIDWKELKDYSTILLKNTLLLIDKVEVESTNFSLEINSTQLKESACDIGQLTKNAFSEIDFDPIYCIQLIDDSNEEEIEKAFKAAKENKYEDRCYSKFNQRSSKTLYVGISQGNSFLKRMHEHLGAGAKSTYALNLKYWIPADIQIKNSVFKPSIPEYDKKEHLNLMELLEQSLWDKLKPMMGKRSGQL</sequence>
<evidence type="ECO:0000313" key="1">
    <source>
        <dbReference type="EMBL" id="MFC4027395.1"/>
    </source>
</evidence>
<organism evidence="1 2">
    <name type="scientific">Zunongwangia endophytica</name>
    <dbReference type="NCBI Taxonomy" id="1808945"/>
    <lineage>
        <taxon>Bacteria</taxon>
        <taxon>Pseudomonadati</taxon>
        <taxon>Bacteroidota</taxon>
        <taxon>Flavobacteriia</taxon>
        <taxon>Flavobacteriales</taxon>
        <taxon>Flavobacteriaceae</taxon>
        <taxon>Zunongwangia</taxon>
    </lineage>
</organism>
<evidence type="ECO:0000313" key="2">
    <source>
        <dbReference type="Proteomes" id="UP001595793"/>
    </source>
</evidence>
<dbReference type="RefSeq" id="WP_290234253.1">
    <property type="nucleotide sequence ID" value="NZ_JAUFPZ010000002.1"/>
</dbReference>
<gene>
    <name evidence="1" type="ORF">ACFOS1_08265</name>
</gene>
<protein>
    <recommendedName>
        <fullName evidence="3">GIY-YIG domain-containing protein</fullName>
    </recommendedName>
</protein>
<keyword evidence="2" id="KW-1185">Reference proteome</keyword>
<dbReference type="EMBL" id="JBHSAS010000006">
    <property type="protein sequence ID" value="MFC4027395.1"/>
    <property type="molecule type" value="Genomic_DNA"/>
</dbReference>
<dbReference type="Proteomes" id="UP001595793">
    <property type="component" value="Unassembled WGS sequence"/>
</dbReference>
<comment type="caution">
    <text evidence="1">The sequence shown here is derived from an EMBL/GenBank/DDBJ whole genome shotgun (WGS) entry which is preliminary data.</text>
</comment>